<dbReference type="Pfam" id="PF07702">
    <property type="entry name" value="UTRA"/>
    <property type="match status" value="1"/>
</dbReference>
<dbReference type="AlphaFoldDB" id="A0A6J7EZR2"/>
<dbReference type="Gene3D" id="1.10.10.10">
    <property type="entry name" value="Winged helix-like DNA-binding domain superfamily/Winged helix DNA-binding domain"/>
    <property type="match status" value="1"/>
</dbReference>
<feature type="domain" description="HTH gntR-type" evidence="4">
    <location>
        <begin position="13"/>
        <end position="83"/>
    </location>
</feature>
<dbReference type="PRINTS" id="PR00035">
    <property type="entry name" value="HTHGNTR"/>
</dbReference>
<keyword evidence="2" id="KW-0238">DNA-binding</keyword>
<organism evidence="5">
    <name type="scientific">freshwater metagenome</name>
    <dbReference type="NCBI Taxonomy" id="449393"/>
    <lineage>
        <taxon>unclassified sequences</taxon>
        <taxon>metagenomes</taxon>
        <taxon>ecological metagenomes</taxon>
    </lineage>
</organism>
<dbReference type="GO" id="GO:0045892">
    <property type="term" value="P:negative regulation of DNA-templated transcription"/>
    <property type="evidence" value="ECO:0007669"/>
    <property type="project" value="TreeGrafter"/>
</dbReference>
<dbReference type="InterPro" id="IPR011663">
    <property type="entry name" value="UTRA"/>
</dbReference>
<dbReference type="InterPro" id="IPR050679">
    <property type="entry name" value="Bact_HTH_transcr_reg"/>
</dbReference>
<dbReference type="SUPFAM" id="SSF46785">
    <property type="entry name" value="Winged helix' DNA-binding domain"/>
    <property type="match status" value="1"/>
</dbReference>
<accession>A0A6J7EZR2</accession>
<proteinExistence type="predicted"/>
<dbReference type="PANTHER" id="PTHR44846">
    <property type="entry name" value="MANNOSYL-D-GLYCERATE TRANSPORT/METABOLISM SYSTEM REPRESSOR MNGR-RELATED"/>
    <property type="match status" value="1"/>
</dbReference>
<dbReference type="GO" id="GO:0003677">
    <property type="term" value="F:DNA binding"/>
    <property type="evidence" value="ECO:0007669"/>
    <property type="project" value="UniProtKB-KW"/>
</dbReference>
<reference evidence="5" key="1">
    <citation type="submission" date="2020-05" db="EMBL/GenBank/DDBJ databases">
        <authorList>
            <person name="Chiriac C."/>
            <person name="Salcher M."/>
            <person name="Ghai R."/>
            <person name="Kavagutti S V."/>
        </authorList>
    </citation>
    <scope>NUCLEOTIDE SEQUENCE</scope>
</reference>
<gene>
    <name evidence="5" type="ORF">UFOPK3402_02005</name>
</gene>
<dbReference type="SMART" id="SM00345">
    <property type="entry name" value="HTH_GNTR"/>
    <property type="match status" value="1"/>
</dbReference>
<dbReference type="Pfam" id="PF00392">
    <property type="entry name" value="GntR"/>
    <property type="match status" value="1"/>
</dbReference>
<evidence type="ECO:0000313" key="5">
    <source>
        <dbReference type="EMBL" id="CAB4887008.1"/>
    </source>
</evidence>
<evidence type="ECO:0000259" key="4">
    <source>
        <dbReference type="PROSITE" id="PS50949"/>
    </source>
</evidence>
<dbReference type="PANTHER" id="PTHR44846:SF1">
    <property type="entry name" value="MANNOSYL-D-GLYCERATE TRANSPORT_METABOLISM SYSTEM REPRESSOR MNGR-RELATED"/>
    <property type="match status" value="1"/>
</dbReference>
<dbReference type="InterPro" id="IPR036388">
    <property type="entry name" value="WH-like_DNA-bd_sf"/>
</dbReference>
<dbReference type="GO" id="GO:0003700">
    <property type="term" value="F:DNA-binding transcription factor activity"/>
    <property type="evidence" value="ECO:0007669"/>
    <property type="project" value="InterPro"/>
</dbReference>
<evidence type="ECO:0000256" key="1">
    <source>
        <dbReference type="ARBA" id="ARBA00023015"/>
    </source>
</evidence>
<dbReference type="SMART" id="SM00866">
    <property type="entry name" value="UTRA"/>
    <property type="match status" value="1"/>
</dbReference>
<dbReference type="EMBL" id="CAFBLS010000337">
    <property type="protein sequence ID" value="CAB4887008.1"/>
    <property type="molecule type" value="Genomic_DNA"/>
</dbReference>
<evidence type="ECO:0000256" key="3">
    <source>
        <dbReference type="ARBA" id="ARBA00023163"/>
    </source>
</evidence>
<dbReference type="CDD" id="cd07377">
    <property type="entry name" value="WHTH_GntR"/>
    <property type="match status" value="1"/>
</dbReference>
<name>A0A6J7EZR2_9ZZZZ</name>
<dbReference type="InterPro" id="IPR028978">
    <property type="entry name" value="Chorismate_lyase_/UTRA_dom_sf"/>
</dbReference>
<keyword evidence="1" id="KW-0805">Transcription regulation</keyword>
<dbReference type="Gene3D" id="3.40.1410.10">
    <property type="entry name" value="Chorismate lyase-like"/>
    <property type="match status" value="1"/>
</dbReference>
<dbReference type="InterPro" id="IPR036390">
    <property type="entry name" value="WH_DNA-bd_sf"/>
</dbReference>
<keyword evidence="3" id="KW-0804">Transcription</keyword>
<dbReference type="InterPro" id="IPR000524">
    <property type="entry name" value="Tscrpt_reg_HTH_GntR"/>
</dbReference>
<sequence>MTDAGAAGAGIIGATAVEVRRRLLSMVERGALQPGQKLPVERELAVTLGVSRSTLRQALAAMEAAGTVRRVPGRGGGTFIAASKVDRDLSRIVGVPMLLRDQGFTAGSRVIRVGVTTAGPEAAEALNVSESDFIIDLVRIRLADGAPISLEHAMFPAELVPGLPERELGGSLYELLDREYRLRPDEAMEHIEVVSATADEALILGIDPGAALISIKRTTRAADGTAFEYSHDLFRADRTRISVRVKGSPSTEKARLRGRVVEHLPGP</sequence>
<dbReference type="SUPFAM" id="SSF64288">
    <property type="entry name" value="Chorismate lyase-like"/>
    <property type="match status" value="1"/>
</dbReference>
<dbReference type="PROSITE" id="PS50949">
    <property type="entry name" value="HTH_GNTR"/>
    <property type="match status" value="1"/>
</dbReference>
<protein>
    <submittedName>
        <fullName evidence="5">Unannotated protein</fullName>
    </submittedName>
</protein>
<evidence type="ECO:0000256" key="2">
    <source>
        <dbReference type="ARBA" id="ARBA00023125"/>
    </source>
</evidence>